<dbReference type="AlphaFoldDB" id="A0A8D0AA95"/>
<name>A0A8D0AA95_SANLU</name>
<dbReference type="PANTHER" id="PTHR45716:SF4">
    <property type="entry name" value="SYNAPTOTAGMIN-LIKE PROTEIN 4"/>
    <property type="match status" value="1"/>
</dbReference>
<dbReference type="GO" id="GO:0042043">
    <property type="term" value="F:neurexin family protein binding"/>
    <property type="evidence" value="ECO:0007669"/>
    <property type="project" value="TreeGrafter"/>
</dbReference>
<proteinExistence type="predicted"/>
<dbReference type="Gene3D" id="2.60.40.150">
    <property type="entry name" value="C2 domain"/>
    <property type="match status" value="1"/>
</dbReference>
<dbReference type="GO" id="GO:0006887">
    <property type="term" value="P:exocytosis"/>
    <property type="evidence" value="ECO:0007669"/>
    <property type="project" value="TreeGrafter"/>
</dbReference>
<evidence type="ECO:0000313" key="2">
    <source>
        <dbReference type="Ensembl" id="ENSSLUP00000052231.1"/>
    </source>
</evidence>
<keyword evidence="1" id="KW-0472">Membrane</keyword>
<dbReference type="SUPFAM" id="SSF49562">
    <property type="entry name" value="C2 domain (Calcium/lipid-binding domain, CaLB)"/>
    <property type="match status" value="1"/>
</dbReference>
<protein>
    <submittedName>
        <fullName evidence="2">Uncharacterized protein</fullName>
    </submittedName>
</protein>
<dbReference type="PANTHER" id="PTHR45716">
    <property type="entry name" value="BITESIZE, ISOFORM I"/>
    <property type="match status" value="1"/>
</dbReference>
<dbReference type="Proteomes" id="UP000694568">
    <property type="component" value="Unplaced"/>
</dbReference>
<reference evidence="2" key="1">
    <citation type="submission" date="2025-08" db="UniProtKB">
        <authorList>
            <consortium name="Ensembl"/>
        </authorList>
    </citation>
    <scope>IDENTIFICATION</scope>
</reference>
<accession>A0A8D0AA95</accession>
<dbReference type="GeneTree" id="ENSGT00940000159060"/>
<sequence>MSSTLGSMMSIYSEAGDFNSVEVSGDLIFSMSYDEHTQNLHVFIKECLGLAYGDASRQLSHPNTEGVIITGTSLTIPLCIYITVNLILLI</sequence>
<evidence type="ECO:0000313" key="3">
    <source>
        <dbReference type="Proteomes" id="UP000694568"/>
    </source>
</evidence>
<keyword evidence="1" id="KW-1133">Transmembrane helix</keyword>
<dbReference type="GO" id="GO:0005886">
    <property type="term" value="C:plasma membrane"/>
    <property type="evidence" value="ECO:0007669"/>
    <property type="project" value="TreeGrafter"/>
</dbReference>
<dbReference type="Ensembl" id="ENSSLUT00000053768.1">
    <property type="protein sequence ID" value="ENSSLUP00000052231.1"/>
    <property type="gene ID" value="ENSSLUG00000022706.1"/>
</dbReference>
<feature type="transmembrane region" description="Helical" evidence="1">
    <location>
        <begin position="67"/>
        <end position="89"/>
    </location>
</feature>
<organism evidence="2 3">
    <name type="scientific">Sander lucioperca</name>
    <name type="common">Pike-perch</name>
    <name type="synonym">Perca lucioperca</name>
    <dbReference type="NCBI Taxonomy" id="283035"/>
    <lineage>
        <taxon>Eukaryota</taxon>
        <taxon>Metazoa</taxon>
        <taxon>Chordata</taxon>
        <taxon>Craniata</taxon>
        <taxon>Vertebrata</taxon>
        <taxon>Euteleostomi</taxon>
        <taxon>Actinopterygii</taxon>
        <taxon>Neopterygii</taxon>
        <taxon>Teleostei</taxon>
        <taxon>Neoteleostei</taxon>
        <taxon>Acanthomorphata</taxon>
        <taxon>Eupercaria</taxon>
        <taxon>Perciformes</taxon>
        <taxon>Percoidei</taxon>
        <taxon>Percidae</taxon>
        <taxon>Luciopercinae</taxon>
        <taxon>Sander</taxon>
    </lineage>
</organism>
<dbReference type="InterPro" id="IPR035892">
    <property type="entry name" value="C2_domain_sf"/>
</dbReference>
<keyword evidence="1" id="KW-0812">Transmembrane</keyword>
<reference evidence="2" key="2">
    <citation type="submission" date="2025-09" db="UniProtKB">
        <authorList>
            <consortium name="Ensembl"/>
        </authorList>
    </citation>
    <scope>IDENTIFICATION</scope>
</reference>
<evidence type="ECO:0000256" key="1">
    <source>
        <dbReference type="SAM" id="Phobius"/>
    </source>
</evidence>
<dbReference type="GO" id="GO:0070382">
    <property type="term" value="C:exocytic vesicle"/>
    <property type="evidence" value="ECO:0007669"/>
    <property type="project" value="TreeGrafter"/>
</dbReference>
<keyword evidence="3" id="KW-1185">Reference proteome</keyword>